<reference evidence="6 7" key="1">
    <citation type="submission" date="2020-08" db="EMBL/GenBank/DDBJ databases">
        <title>Genomic Encyclopedia of Type Strains, Phase IV (KMG-IV): sequencing the most valuable type-strain genomes for metagenomic binning, comparative biology and taxonomic classification.</title>
        <authorList>
            <person name="Goeker M."/>
        </authorList>
    </citation>
    <scope>NUCLEOTIDE SEQUENCE [LARGE SCALE GENOMIC DNA]</scope>
    <source>
        <strain evidence="6 7">DSM 14925</strain>
    </source>
</reference>
<dbReference type="RefSeq" id="WP_183540503.1">
    <property type="nucleotide sequence ID" value="NZ_JACHHV010000025.1"/>
</dbReference>
<dbReference type="AlphaFoldDB" id="A0A841C3B0"/>
<evidence type="ECO:0000256" key="5">
    <source>
        <dbReference type="HAMAP-Rule" id="MF_01805"/>
    </source>
</evidence>
<dbReference type="PANTHER" id="PTHR33969">
    <property type="entry name" value="SEGREGATION AND CONDENSATION PROTEIN A"/>
    <property type="match status" value="1"/>
</dbReference>
<comment type="subcellular location">
    <subcellularLocation>
        <location evidence="5">Cytoplasm</location>
    </subcellularLocation>
    <text evidence="5">Associated with two foci at the outer edges of the nucleoid region in young cells, and at four foci within both cell halves in older cells.</text>
</comment>
<evidence type="ECO:0000256" key="2">
    <source>
        <dbReference type="ARBA" id="ARBA00022829"/>
    </source>
</evidence>
<dbReference type="GO" id="GO:0007059">
    <property type="term" value="P:chromosome segregation"/>
    <property type="evidence" value="ECO:0007669"/>
    <property type="project" value="UniProtKB-UniRule"/>
</dbReference>
<proteinExistence type="inferred from homology"/>
<keyword evidence="2 5" id="KW-0159">Chromosome partition</keyword>
<evidence type="ECO:0000313" key="6">
    <source>
        <dbReference type="EMBL" id="MBB5888446.1"/>
    </source>
</evidence>
<dbReference type="InterPro" id="IPR023093">
    <property type="entry name" value="ScpA-like_C"/>
</dbReference>
<dbReference type="Pfam" id="PF02616">
    <property type="entry name" value="SMC_ScpA"/>
    <property type="match status" value="1"/>
</dbReference>
<evidence type="ECO:0000256" key="4">
    <source>
        <dbReference type="ARBA" id="ARBA00044777"/>
    </source>
</evidence>
<dbReference type="Gene3D" id="1.10.10.580">
    <property type="entry name" value="Structural maintenance of chromosome 1. Chain E"/>
    <property type="match status" value="1"/>
</dbReference>
<sequence>MMNELQIKLSEEEFEGPIDLLLTLVQTYKVDIFEVPLLTVIEQYLDYIAAMERLNLELAGDYMVMASQLMLIKSRRLLPTINETFVEDTEVLEQELLNQIVEYQKIKEVSPDLDVLHTDRAKHYSKNRTEIISTEINLIHNTTAIDLFLAFSQILKQKQVENRENHTTVELDRFTVQEKIDQVQGLLKERGSLKFSSLFEVVTSRDELITLFLAVLELAKSNLLLIEQEESFGEILLTSKKQKV</sequence>
<dbReference type="HAMAP" id="MF_01805">
    <property type="entry name" value="ScpA"/>
    <property type="match status" value="1"/>
</dbReference>
<organism evidence="6 7">
    <name type="scientific">Lactovum miscens</name>
    <dbReference type="NCBI Taxonomy" id="190387"/>
    <lineage>
        <taxon>Bacteria</taxon>
        <taxon>Bacillati</taxon>
        <taxon>Bacillota</taxon>
        <taxon>Bacilli</taxon>
        <taxon>Lactobacillales</taxon>
        <taxon>Streptococcaceae</taxon>
        <taxon>Lactovum</taxon>
    </lineage>
</organism>
<dbReference type="PANTHER" id="PTHR33969:SF2">
    <property type="entry name" value="SEGREGATION AND CONDENSATION PROTEIN A"/>
    <property type="match status" value="1"/>
</dbReference>
<dbReference type="InterPro" id="IPR003768">
    <property type="entry name" value="ScpA"/>
</dbReference>
<keyword evidence="5" id="KW-0963">Cytoplasm</keyword>
<evidence type="ECO:0000313" key="7">
    <source>
        <dbReference type="Proteomes" id="UP000562464"/>
    </source>
</evidence>
<comment type="caution">
    <text evidence="6">The sequence shown here is derived from an EMBL/GenBank/DDBJ whole genome shotgun (WGS) entry which is preliminary data.</text>
</comment>
<evidence type="ECO:0000256" key="3">
    <source>
        <dbReference type="ARBA" id="ARBA00023306"/>
    </source>
</evidence>
<comment type="subunit">
    <text evidence="5">Component of a cohesin-like complex composed of ScpA, ScpB and the Smc homodimer, in which ScpA and ScpB bind to the head domain of Smc. The presence of the three proteins is required for the association of the complex with DNA.</text>
</comment>
<evidence type="ECO:0000256" key="1">
    <source>
        <dbReference type="ARBA" id="ARBA00022618"/>
    </source>
</evidence>
<keyword evidence="1 5" id="KW-0132">Cell division</keyword>
<gene>
    <name evidence="5" type="primary">scpA</name>
    <name evidence="6" type="ORF">HNQ37_001346</name>
</gene>
<comment type="similarity">
    <text evidence="5">Belongs to the ScpA family.</text>
</comment>
<dbReference type="Gene3D" id="6.10.250.2410">
    <property type="match status" value="1"/>
</dbReference>
<dbReference type="GO" id="GO:0006260">
    <property type="term" value="P:DNA replication"/>
    <property type="evidence" value="ECO:0007669"/>
    <property type="project" value="UniProtKB-UniRule"/>
</dbReference>
<dbReference type="GO" id="GO:0005737">
    <property type="term" value="C:cytoplasm"/>
    <property type="evidence" value="ECO:0007669"/>
    <property type="project" value="UniProtKB-SubCell"/>
</dbReference>
<protein>
    <recommendedName>
        <fullName evidence="4 5">Segregation and condensation protein A</fullName>
    </recommendedName>
</protein>
<accession>A0A841C3B0</accession>
<comment type="function">
    <text evidence="5">Participates in chromosomal partition during cell division. May act via the formation of a condensin-like complex containing Smc and ScpB that pull DNA away from mid-cell into both cell halves.</text>
</comment>
<keyword evidence="7" id="KW-1185">Reference proteome</keyword>
<dbReference type="EMBL" id="JACHHV010000025">
    <property type="protein sequence ID" value="MBB5888446.1"/>
    <property type="molecule type" value="Genomic_DNA"/>
</dbReference>
<dbReference type="GO" id="GO:0051301">
    <property type="term" value="P:cell division"/>
    <property type="evidence" value="ECO:0007669"/>
    <property type="project" value="UniProtKB-KW"/>
</dbReference>
<keyword evidence="3 5" id="KW-0131">Cell cycle</keyword>
<name>A0A841C3B0_9LACT</name>
<dbReference type="NCBIfam" id="NF000993">
    <property type="entry name" value="PRK00104.1-2"/>
    <property type="match status" value="1"/>
</dbReference>
<dbReference type="Proteomes" id="UP000562464">
    <property type="component" value="Unassembled WGS sequence"/>
</dbReference>